<accession>C7MC57</accession>
<dbReference type="Pfam" id="PF02446">
    <property type="entry name" value="Glyco_hydro_77"/>
    <property type="match status" value="1"/>
</dbReference>
<keyword evidence="5 10" id="KW-0328">Glycosyltransferase</keyword>
<dbReference type="GO" id="GO:0004134">
    <property type="term" value="F:4-alpha-glucanotransferase activity"/>
    <property type="evidence" value="ECO:0007669"/>
    <property type="project" value="UniProtKB-EC"/>
</dbReference>
<evidence type="ECO:0000256" key="4">
    <source>
        <dbReference type="ARBA" id="ARBA00020295"/>
    </source>
</evidence>
<evidence type="ECO:0000256" key="8">
    <source>
        <dbReference type="ARBA" id="ARBA00031423"/>
    </source>
</evidence>
<keyword evidence="6 10" id="KW-0808">Transferase</keyword>
<dbReference type="STRING" id="446465.Bfae_13220"/>
<dbReference type="Gene3D" id="3.20.20.80">
    <property type="entry name" value="Glycosidases"/>
    <property type="match status" value="1"/>
</dbReference>
<reference evidence="12 13" key="1">
    <citation type="journal article" date="2009" name="Stand. Genomic Sci.">
        <title>Complete genome sequence of Brachybacterium faecium type strain (Schefferle 6-10).</title>
        <authorList>
            <person name="Lapidus A."/>
            <person name="Pukall R."/>
            <person name="Labuttii K."/>
            <person name="Copeland A."/>
            <person name="Del Rio T.G."/>
            <person name="Nolan M."/>
            <person name="Chen F."/>
            <person name="Lucas S."/>
            <person name="Tice H."/>
            <person name="Cheng J.F."/>
            <person name="Bruce D."/>
            <person name="Goodwin L."/>
            <person name="Pitluck S."/>
            <person name="Rohde M."/>
            <person name="Goker M."/>
            <person name="Pati A."/>
            <person name="Ivanova N."/>
            <person name="Mavrommatis K."/>
            <person name="Chen A."/>
            <person name="Palaniappan K."/>
            <person name="D'haeseleer P."/>
            <person name="Chain P."/>
            <person name="Bristow J."/>
            <person name="Eisen J.A."/>
            <person name="Markowitz V."/>
            <person name="Hugenholtz P."/>
            <person name="Kyrpides N.C."/>
            <person name="Klenk H.P."/>
        </authorList>
    </citation>
    <scope>NUCLEOTIDE SEQUENCE [LARGE SCALE GENOMIC DNA]</scope>
    <source>
        <strain evidence="13">ATCC 43885 / DSM 4810 / JCM 11609 / LMG 19847 / NBRC 14762 / NCIMB 9860 / 6-10</strain>
    </source>
</reference>
<gene>
    <name evidence="12" type="ordered locus">Bfae_13220</name>
</gene>
<dbReference type="OrthoDB" id="9811841at2"/>
<dbReference type="HOGENOM" id="CLU_022072_1_0_11"/>
<dbReference type="PANTHER" id="PTHR32438">
    <property type="entry name" value="4-ALPHA-GLUCANOTRANSFERASE DPE1, CHLOROPLASTIC/AMYLOPLASTIC"/>
    <property type="match status" value="1"/>
</dbReference>
<dbReference type="SUPFAM" id="SSF51445">
    <property type="entry name" value="(Trans)glycosidases"/>
    <property type="match status" value="1"/>
</dbReference>
<name>C7MC57_BRAFD</name>
<protein>
    <recommendedName>
        <fullName evidence="4 10">4-alpha-glucanotransferase</fullName>
        <ecNumber evidence="3 10">2.4.1.25</ecNumber>
    </recommendedName>
    <alternativeName>
        <fullName evidence="8 10">Amylomaltase</fullName>
    </alternativeName>
    <alternativeName>
        <fullName evidence="9 10">Disproportionating enzyme</fullName>
    </alternativeName>
</protein>
<evidence type="ECO:0000313" key="12">
    <source>
        <dbReference type="EMBL" id="ACU85164.1"/>
    </source>
</evidence>
<evidence type="ECO:0000256" key="9">
    <source>
        <dbReference type="ARBA" id="ARBA00031501"/>
    </source>
</evidence>
<dbReference type="AlphaFoldDB" id="C7MC57"/>
<sequence>MAPDSSALRDLARDLGVSTRYWGWDGVLQDVSDDTLHAVLAALGAPVDSAEDIAAVRRERARAPWARTLPPVTVLREDAATTVPVHVDHGTSVRAHLRLEDGGRRDLEQAEDHTPPFDLDGTLRGRARFHLPSHLPLGWHRLVADTEQGPVEADLVVTPARLTAHEEFVAQRAFGLQAQLYSVRSQRSWGIGDLADLRDLAAISGARHGADFLLLNPLHASYPTPPVEPSPYLPVTRRFTSALYLRIEDVPEHRELTDFARQRIALLRERVAGWNDRVEHLERDEVLAAKLEALEELVAVPLTAGRQALLDAFRAREGQGLEDFALWCAIAERVRGTADEACLRALDETTLAQARRELSARIDFHVRVQWWLDEQLGAAQAAARDAGMRIGIMHDLAVGVEQVGADAWRLRDVLASGAAVGAPADQYNQQGQNWHQPPWHPERLREASYRPWRDMLRTLMRHAGALRIDHVLGLFRLWWIPEGHGAADGAYVSYDHEAMLGILALEAQRSGTLVVGEDLGTFEPWVRDTLVDRGILGTSILWFEYDAQGRPLRAEDYRTLCMASVNTHDLPPTAGYLAGDHVSLRHELGLLERGLDEELAADAAGRQQVLDLLRAEGLLAEGGAADDGDADAAGIEETVLALHRHLARTPSVLLGVSLVDCVGERRIQNQPGTDEEYPNWRIPLADAAQSPVSIDDIATDARTARLLAAVREGIGRG</sequence>
<dbReference type="EMBL" id="CP001643">
    <property type="protein sequence ID" value="ACU85164.1"/>
    <property type="molecule type" value="Genomic_DNA"/>
</dbReference>
<proteinExistence type="inferred from homology"/>
<evidence type="ECO:0000259" key="11">
    <source>
        <dbReference type="Pfam" id="PF21226"/>
    </source>
</evidence>
<evidence type="ECO:0000256" key="7">
    <source>
        <dbReference type="ARBA" id="ARBA00023277"/>
    </source>
</evidence>
<dbReference type="InterPro" id="IPR003385">
    <property type="entry name" value="Glyco_hydro_77"/>
</dbReference>
<evidence type="ECO:0000256" key="5">
    <source>
        <dbReference type="ARBA" id="ARBA00022676"/>
    </source>
</evidence>
<evidence type="ECO:0000256" key="3">
    <source>
        <dbReference type="ARBA" id="ARBA00012560"/>
    </source>
</evidence>
<dbReference type="eggNOG" id="COG1640">
    <property type="taxonomic scope" value="Bacteria"/>
</dbReference>
<dbReference type="KEGG" id="bfa:Bfae_13220"/>
<dbReference type="NCBIfam" id="TIGR00217">
    <property type="entry name" value="malQ"/>
    <property type="match status" value="1"/>
</dbReference>
<evidence type="ECO:0000256" key="10">
    <source>
        <dbReference type="RuleBase" id="RU361207"/>
    </source>
</evidence>
<dbReference type="InterPro" id="IPR017853">
    <property type="entry name" value="GH"/>
</dbReference>
<evidence type="ECO:0000256" key="2">
    <source>
        <dbReference type="ARBA" id="ARBA00005684"/>
    </source>
</evidence>
<dbReference type="CAZy" id="GH77">
    <property type="family name" value="Glycoside Hydrolase Family 77"/>
</dbReference>
<evidence type="ECO:0000256" key="6">
    <source>
        <dbReference type="ARBA" id="ARBA00022679"/>
    </source>
</evidence>
<dbReference type="EC" id="2.4.1.25" evidence="3 10"/>
<comment type="catalytic activity">
    <reaction evidence="1 10">
        <text>Transfers a segment of a (1-&gt;4)-alpha-D-glucan to a new position in an acceptor, which may be glucose or a (1-&gt;4)-alpha-D-glucan.</text>
        <dbReference type="EC" id="2.4.1.25"/>
    </reaction>
</comment>
<dbReference type="GO" id="GO:0005975">
    <property type="term" value="P:carbohydrate metabolic process"/>
    <property type="evidence" value="ECO:0007669"/>
    <property type="project" value="InterPro"/>
</dbReference>
<dbReference type="PATRIC" id="fig|446465.5.peg.1322"/>
<dbReference type="Pfam" id="PF21226">
    <property type="entry name" value="MalQ_N"/>
    <property type="match status" value="1"/>
</dbReference>
<organism evidence="12 13">
    <name type="scientific">Brachybacterium faecium (strain ATCC 43885 / DSM 4810 / JCM 11609 / LMG 19847 / NBRC 14762 / NCIMB 9860 / 6-10)</name>
    <dbReference type="NCBI Taxonomy" id="446465"/>
    <lineage>
        <taxon>Bacteria</taxon>
        <taxon>Bacillati</taxon>
        <taxon>Actinomycetota</taxon>
        <taxon>Actinomycetes</taxon>
        <taxon>Micrococcales</taxon>
        <taxon>Dermabacteraceae</taxon>
        <taxon>Brachybacterium</taxon>
    </lineage>
</organism>
<comment type="similarity">
    <text evidence="2 10">Belongs to the disproportionating enzyme family.</text>
</comment>
<keyword evidence="13" id="KW-1185">Reference proteome</keyword>
<dbReference type="Proteomes" id="UP000001919">
    <property type="component" value="Chromosome"/>
</dbReference>
<dbReference type="PANTHER" id="PTHR32438:SF5">
    <property type="entry name" value="4-ALPHA-GLUCANOTRANSFERASE DPE1, CHLOROPLASTIC_AMYLOPLASTIC"/>
    <property type="match status" value="1"/>
</dbReference>
<dbReference type="InterPro" id="IPR048458">
    <property type="entry name" value="MalQ_N"/>
</dbReference>
<evidence type="ECO:0000313" key="13">
    <source>
        <dbReference type="Proteomes" id="UP000001919"/>
    </source>
</evidence>
<feature type="domain" description="MalQ N-terminal beta-sandwich" evidence="11">
    <location>
        <begin position="69"/>
        <end position="159"/>
    </location>
</feature>
<keyword evidence="7 10" id="KW-0119">Carbohydrate metabolism</keyword>
<evidence type="ECO:0000256" key="1">
    <source>
        <dbReference type="ARBA" id="ARBA00000439"/>
    </source>
</evidence>